<evidence type="ECO:0000313" key="2">
    <source>
        <dbReference type="EMBL" id="EHL29477.1"/>
    </source>
</evidence>
<gene>
    <name evidence="2" type="ORF">LDG_8439</name>
</gene>
<dbReference type="AlphaFoldDB" id="G9ET10"/>
<evidence type="ECO:0000313" key="3">
    <source>
        <dbReference type="Proteomes" id="UP000002770"/>
    </source>
</evidence>
<keyword evidence="1" id="KW-0812">Transmembrane</keyword>
<keyword evidence="1" id="KW-1133">Transmembrane helix</keyword>
<dbReference type="EMBL" id="JH413847">
    <property type="protein sequence ID" value="EHL29477.1"/>
    <property type="molecule type" value="Genomic_DNA"/>
</dbReference>
<feature type="transmembrane region" description="Helical" evidence="1">
    <location>
        <begin position="35"/>
        <end position="53"/>
    </location>
</feature>
<keyword evidence="1" id="KW-0472">Membrane</keyword>
<dbReference type="Proteomes" id="UP000002770">
    <property type="component" value="Unassembled WGS sequence"/>
</dbReference>
<dbReference type="InParanoid" id="G9ET10"/>
<organism evidence="2 3">
    <name type="scientific">Legionella drancourtii LLAP12</name>
    <dbReference type="NCBI Taxonomy" id="658187"/>
    <lineage>
        <taxon>Bacteria</taxon>
        <taxon>Pseudomonadati</taxon>
        <taxon>Pseudomonadota</taxon>
        <taxon>Gammaproteobacteria</taxon>
        <taxon>Legionellales</taxon>
        <taxon>Legionellaceae</taxon>
        <taxon>Legionella</taxon>
    </lineage>
</organism>
<dbReference type="HOGENOM" id="CLU_2916922_0_0_6"/>
<keyword evidence="3" id="KW-1185">Reference proteome</keyword>
<protein>
    <submittedName>
        <fullName evidence="2">Uncharacterized protein</fullName>
    </submittedName>
</protein>
<reference evidence="2 3" key="1">
    <citation type="journal article" date="2011" name="BMC Genomics">
        <title>Insight into cross-talk between intra-amoebal pathogens.</title>
        <authorList>
            <person name="Gimenez G."/>
            <person name="Bertelli C."/>
            <person name="Moliner C."/>
            <person name="Robert C."/>
            <person name="Raoult D."/>
            <person name="Fournier P.E."/>
            <person name="Greub G."/>
        </authorList>
    </citation>
    <scope>NUCLEOTIDE SEQUENCE [LARGE SCALE GENOMIC DNA]</scope>
    <source>
        <strain evidence="2 3">LLAP12</strain>
    </source>
</reference>
<accession>G9ET10</accession>
<dbReference type="STRING" id="658187.LDG_8439"/>
<name>G9ET10_9GAMM</name>
<proteinExistence type="predicted"/>
<sequence length="61" mass="6972">MRKFIFLIGLRIISMGMPSSSIIIGKRYKKFPGLFYYLSAGTQGLSMYSPLIFKTIFTLAR</sequence>
<evidence type="ECO:0000256" key="1">
    <source>
        <dbReference type="SAM" id="Phobius"/>
    </source>
</evidence>